<dbReference type="Gene3D" id="3.30.70.270">
    <property type="match status" value="1"/>
</dbReference>
<reference evidence="3" key="1">
    <citation type="submission" date="2021-02" db="EMBL/GenBank/DDBJ databases">
        <title>Strain Y2R2, a novel species of the genus Halomonas.</title>
        <authorList>
            <person name="Huang H."/>
        </authorList>
    </citation>
    <scope>NUCLEOTIDE SEQUENCE</scope>
    <source>
        <strain evidence="3">Y2R2</strain>
    </source>
</reference>
<organism evidence="3 4">
    <name type="scientific">Halomonas binhaiensis</name>
    <dbReference type="NCBI Taxonomy" id="2562282"/>
    <lineage>
        <taxon>Bacteria</taxon>
        <taxon>Pseudomonadati</taxon>
        <taxon>Pseudomonadota</taxon>
        <taxon>Gammaproteobacteria</taxon>
        <taxon>Oceanospirillales</taxon>
        <taxon>Halomonadaceae</taxon>
        <taxon>Halomonas</taxon>
    </lineage>
</organism>
<keyword evidence="1" id="KW-1133">Transmembrane helix</keyword>
<keyword evidence="4" id="KW-1185">Reference proteome</keyword>
<accession>A0A5C1NN74</accession>
<dbReference type="InterPro" id="IPR029787">
    <property type="entry name" value="Nucleotide_cyclase"/>
</dbReference>
<feature type="transmembrane region" description="Helical" evidence="1">
    <location>
        <begin position="15"/>
        <end position="33"/>
    </location>
</feature>
<evidence type="ECO:0000313" key="4">
    <source>
        <dbReference type="Proteomes" id="UP000324285"/>
    </source>
</evidence>
<gene>
    <name evidence="3" type="ORF">E4T21_07970</name>
</gene>
<proteinExistence type="predicted"/>
<feature type="transmembrane region" description="Helical" evidence="1">
    <location>
        <begin position="45"/>
        <end position="61"/>
    </location>
</feature>
<keyword evidence="1" id="KW-0472">Membrane</keyword>
<feature type="transmembrane region" description="Helical" evidence="1">
    <location>
        <begin position="67"/>
        <end position="95"/>
    </location>
</feature>
<dbReference type="KEGG" id="hbh:E4T21_07970"/>
<dbReference type="InterPro" id="IPR043128">
    <property type="entry name" value="Rev_trsase/Diguanyl_cyclase"/>
</dbReference>
<keyword evidence="1" id="KW-0812">Transmembrane</keyword>
<dbReference type="AlphaFoldDB" id="A0A5C1NN74"/>
<protein>
    <submittedName>
        <fullName evidence="3">Diguanylate cyclase</fullName>
    </submittedName>
</protein>
<dbReference type="Pfam" id="PF00990">
    <property type="entry name" value="GGDEF"/>
    <property type="match status" value="1"/>
</dbReference>
<dbReference type="OrthoDB" id="6181977at2"/>
<dbReference type="EMBL" id="CP038437">
    <property type="protein sequence ID" value="QEM83983.1"/>
    <property type="molecule type" value="Genomic_DNA"/>
</dbReference>
<dbReference type="Proteomes" id="UP000324285">
    <property type="component" value="Chromosome"/>
</dbReference>
<dbReference type="InterPro" id="IPR000160">
    <property type="entry name" value="GGDEF_dom"/>
</dbReference>
<evidence type="ECO:0000259" key="2">
    <source>
        <dbReference type="Pfam" id="PF00990"/>
    </source>
</evidence>
<evidence type="ECO:0000313" key="3">
    <source>
        <dbReference type="EMBL" id="QEM83983.1"/>
    </source>
</evidence>
<evidence type="ECO:0000256" key="1">
    <source>
        <dbReference type="SAM" id="Phobius"/>
    </source>
</evidence>
<feature type="domain" description="GGDEF" evidence="2">
    <location>
        <begin position="150"/>
        <end position="252"/>
    </location>
</feature>
<name>A0A5C1NN74_9GAMM</name>
<dbReference type="SUPFAM" id="SSF55073">
    <property type="entry name" value="Nucleotide cyclase"/>
    <property type="match status" value="1"/>
</dbReference>
<sequence>MLAGLSIWHYLVGDYRLIALPAAVACLLLITTLSTLRRPTRTMDYLLLVCGYLVTFMQLPTLDDFHTLWLCALVVFNLMLLPLSPLLTLALNLVLMPAWIVRLEGSFAAWNHTQPYLTMVAIVALCGWEFQRQRALARATDPNDPDCDAVNHHTLHERLEGEVDRARHLEQGLVVLILHLPQLDITSEQFGPRAQLSQLDLLCRAVRSRCRDHDILGRQNHADFWLVLPNTSESGALLVLKRLEQMLDNIRLTDTIPVTLCSCLCTLRPGETWPDFEQRLEKSTFDLNISCHSGTQALTPSS</sequence>